<dbReference type="Proteomes" id="UP000182471">
    <property type="component" value="Unassembled WGS sequence"/>
</dbReference>
<sequence>MIDDGGVSQRWLDALCQKMTEYYSGDPKRILHFIEVHSIAKKIGVCEKLDDDTLFILEAAAYVHDIGIKPAEQKYGKANGKLQEQEGPTVAHQMLSELGLENYIIDRICFLVGHHHTYDKIDGLDYQILVEADFLVNIYEDNLSDSAIRKAFDKVFKTDSGKELFKIMYDINY</sequence>
<dbReference type="CDD" id="cd00077">
    <property type="entry name" value="HDc"/>
    <property type="match status" value="1"/>
</dbReference>
<evidence type="ECO:0000313" key="3">
    <source>
        <dbReference type="Proteomes" id="UP000182471"/>
    </source>
</evidence>
<accession>A0A1H9PVF1</accession>
<evidence type="ECO:0000259" key="1">
    <source>
        <dbReference type="Pfam" id="PF01966"/>
    </source>
</evidence>
<dbReference type="OrthoDB" id="155250at2"/>
<organism evidence="2 3">
    <name type="scientific">Lachnobacterium bovis</name>
    <dbReference type="NCBI Taxonomy" id="140626"/>
    <lineage>
        <taxon>Bacteria</taxon>
        <taxon>Bacillati</taxon>
        <taxon>Bacillota</taxon>
        <taxon>Clostridia</taxon>
        <taxon>Lachnospirales</taxon>
        <taxon>Lachnospiraceae</taxon>
        <taxon>Lachnobacterium</taxon>
    </lineage>
</organism>
<dbReference type="EMBL" id="FOGW01000005">
    <property type="protein sequence ID" value="SER52204.1"/>
    <property type="molecule type" value="Genomic_DNA"/>
</dbReference>
<dbReference type="SUPFAM" id="SSF109604">
    <property type="entry name" value="HD-domain/PDEase-like"/>
    <property type="match status" value="1"/>
</dbReference>
<feature type="domain" description="HD" evidence="1">
    <location>
        <begin position="30"/>
        <end position="121"/>
    </location>
</feature>
<gene>
    <name evidence="2" type="ORF">SAMN02910429_00328</name>
</gene>
<keyword evidence="3" id="KW-1185">Reference proteome</keyword>
<proteinExistence type="predicted"/>
<evidence type="ECO:0000313" key="2">
    <source>
        <dbReference type="EMBL" id="SER52204.1"/>
    </source>
</evidence>
<name>A0A1H9PVF1_9FIRM</name>
<dbReference type="InterPro" id="IPR006674">
    <property type="entry name" value="HD_domain"/>
</dbReference>
<dbReference type="RefSeq" id="WP_022748506.1">
    <property type="nucleotide sequence ID" value="NZ_FOGW01000005.1"/>
</dbReference>
<dbReference type="Gene3D" id="1.10.3210.10">
    <property type="entry name" value="Hypothetical protein af1432"/>
    <property type="match status" value="1"/>
</dbReference>
<dbReference type="AlphaFoldDB" id="A0A1H9PVF1"/>
<reference evidence="3" key="1">
    <citation type="submission" date="2016-10" db="EMBL/GenBank/DDBJ databases">
        <authorList>
            <person name="Varghese N."/>
            <person name="Submissions S."/>
        </authorList>
    </citation>
    <scope>NUCLEOTIDE SEQUENCE [LARGE SCALE GENOMIC DNA]</scope>
    <source>
        <strain evidence="3">S1b</strain>
    </source>
</reference>
<protein>
    <submittedName>
        <fullName evidence="2">HD domain-containing protein</fullName>
    </submittedName>
</protein>
<dbReference type="InterPro" id="IPR003607">
    <property type="entry name" value="HD/PDEase_dom"/>
</dbReference>
<dbReference type="Pfam" id="PF01966">
    <property type="entry name" value="HD"/>
    <property type="match status" value="1"/>
</dbReference>